<organism evidence="9 10">
    <name type="scientific">Actinospica durhamensis</name>
    <dbReference type="NCBI Taxonomy" id="1508375"/>
    <lineage>
        <taxon>Bacteria</taxon>
        <taxon>Bacillati</taxon>
        <taxon>Actinomycetota</taxon>
        <taxon>Actinomycetes</taxon>
        <taxon>Catenulisporales</taxon>
        <taxon>Actinospicaceae</taxon>
        <taxon>Actinospica</taxon>
    </lineage>
</organism>
<feature type="transmembrane region" description="Helical" evidence="7">
    <location>
        <begin position="64"/>
        <end position="83"/>
    </location>
</feature>
<dbReference type="InterPro" id="IPR011701">
    <property type="entry name" value="MFS"/>
</dbReference>
<evidence type="ECO:0000256" key="5">
    <source>
        <dbReference type="ARBA" id="ARBA00022989"/>
    </source>
</evidence>
<dbReference type="Pfam" id="PF07690">
    <property type="entry name" value="MFS_1"/>
    <property type="match status" value="1"/>
</dbReference>
<dbReference type="Gene3D" id="1.20.1720.10">
    <property type="entry name" value="Multidrug resistance protein D"/>
    <property type="match status" value="1"/>
</dbReference>
<dbReference type="PANTHER" id="PTHR42718">
    <property type="entry name" value="MAJOR FACILITATOR SUPERFAMILY MULTIDRUG TRANSPORTER MFSC"/>
    <property type="match status" value="1"/>
</dbReference>
<feature type="transmembrane region" description="Helical" evidence="7">
    <location>
        <begin position="95"/>
        <end position="121"/>
    </location>
</feature>
<dbReference type="RefSeq" id="WP_212533363.1">
    <property type="nucleotide sequence ID" value="NZ_JAGSOG010000348.1"/>
</dbReference>
<feature type="transmembrane region" description="Helical" evidence="7">
    <location>
        <begin position="456"/>
        <end position="474"/>
    </location>
</feature>
<evidence type="ECO:0000259" key="8">
    <source>
        <dbReference type="PROSITE" id="PS50850"/>
    </source>
</evidence>
<keyword evidence="6 7" id="KW-0472">Membrane</keyword>
<keyword evidence="10" id="KW-1185">Reference proteome</keyword>
<dbReference type="CDD" id="cd17321">
    <property type="entry name" value="MFS_MMR_MDR_like"/>
    <property type="match status" value="1"/>
</dbReference>
<evidence type="ECO:0000256" key="1">
    <source>
        <dbReference type="ARBA" id="ARBA00004651"/>
    </source>
</evidence>
<proteinExistence type="predicted"/>
<evidence type="ECO:0000256" key="4">
    <source>
        <dbReference type="ARBA" id="ARBA00022692"/>
    </source>
</evidence>
<dbReference type="PROSITE" id="PS50850">
    <property type="entry name" value="MFS"/>
    <property type="match status" value="1"/>
</dbReference>
<protein>
    <submittedName>
        <fullName evidence="9">MFS transporter</fullName>
    </submittedName>
</protein>
<comment type="caution">
    <text evidence="9">The sequence shown here is derived from an EMBL/GenBank/DDBJ whole genome shotgun (WGS) entry which is preliminary data.</text>
</comment>
<keyword evidence="5 7" id="KW-1133">Transmembrane helix</keyword>
<keyword evidence="2" id="KW-0813">Transport</keyword>
<dbReference type="InterPro" id="IPR020846">
    <property type="entry name" value="MFS_dom"/>
</dbReference>
<feature type="transmembrane region" description="Helical" evidence="7">
    <location>
        <begin position="378"/>
        <end position="398"/>
    </location>
</feature>
<feature type="domain" description="Major facilitator superfamily (MFS) profile" evidence="8">
    <location>
        <begin position="29"/>
        <end position="478"/>
    </location>
</feature>
<evidence type="ECO:0000313" key="10">
    <source>
        <dbReference type="Proteomes" id="UP000675781"/>
    </source>
</evidence>
<dbReference type="NCBIfam" id="TIGR00711">
    <property type="entry name" value="efflux_EmrB"/>
    <property type="match status" value="1"/>
</dbReference>
<dbReference type="EMBL" id="JAGSOG010000348">
    <property type="protein sequence ID" value="MBR7838915.1"/>
    <property type="molecule type" value="Genomic_DNA"/>
</dbReference>
<feature type="transmembrane region" description="Helical" evidence="7">
    <location>
        <begin position="183"/>
        <end position="204"/>
    </location>
</feature>
<reference evidence="9" key="1">
    <citation type="submission" date="2021-04" db="EMBL/GenBank/DDBJ databases">
        <title>Genome based classification of Actinospica acidithermotolerans sp. nov., an actinobacterium isolated from an Indonesian hot spring.</title>
        <authorList>
            <person name="Kusuma A.B."/>
            <person name="Putra K.E."/>
            <person name="Nafisah S."/>
            <person name="Loh J."/>
            <person name="Nouioui I."/>
            <person name="Goodfellow M."/>
        </authorList>
    </citation>
    <scope>NUCLEOTIDE SEQUENCE</scope>
    <source>
        <strain evidence="9">CSCA 57</strain>
    </source>
</reference>
<feature type="transmembrane region" description="Helical" evidence="7">
    <location>
        <begin position="347"/>
        <end position="366"/>
    </location>
</feature>
<dbReference type="AlphaFoldDB" id="A0A941EW53"/>
<feature type="transmembrane region" description="Helical" evidence="7">
    <location>
        <begin position="127"/>
        <end position="145"/>
    </location>
</feature>
<accession>A0A941EW53</accession>
<sequence>MTTQNLNDVTEHVGTDAEANPRHAWKWTPLVTVCLGAFMLLVDVSIVNVALPKMTEELHSSFTSLQWVVDMYALVLASLLMVAGSLGDRFGHRRLYIGGLAVFALASLACGIAPNVGVLIASRAVQGVGGAGMFTATTALLSAAYQGRDRGTAFGVWGAVNGGAAAVGPILGGLLTEQFGWRAIFLVNLPVAAIAVYMSLRVLGDAPHRGQRRIDIPGAVSFTACAASVTYALIQSNTDGWGSATVLGFFAVAVVALIVFITVELRTTDPLLDLSLLRNRSFAGLMAAGLLLSAGAFAHLTYTSIWLQSVLGMSPIKAGLAVSPLALTAFVVAGFGGKHLGKYAPQWPIGIGLALIGVGTLLLTLVGGGSTWSALTPGLMVAGVGVGMSTPVLASAAMSAVPHQRAGMAGGALNTFRQLGYALGIAVLGTVFASAASTGSGTNSRATVATSLDHVFTVAGIVALAGAAVVLLFVRRSAHKAW</sequence>
<feature type="transmembrane region" description="Helical" evidence="7">
    <location>
        <begin position="30"/>
        <end position="52"/>
    </location>
</feature>
<feature type="transmembrane region" description="Helical" evidence="7">
    <location>
        <begin position="240"/>
        <end position="261"/>
    </location>
</feature>
<comment type="subcellular location">
    <subcellularLocation>
        <location evidence="1">Cell membrane</location>
        <topology evidence="1">Multi-pass membrane protein</topology>
    </subcellularLocation>
</comment>
<feature type="transmembrane region" description="Helical" evidence="7">
    <location>
        <begin position="314"/>
        <end position="335"/>
    </location>
</feature>
<evidence type="ECO:0000256" key="6">
    <source>
        <dbReference type="ARBA" id="ARBA00023136"/>
    </source>
</evidence>
<dbReference type="Gene3D" id="1.20.1250.20">
    <property type="entry name" value="MFS general substrate transporter like domains"/>
    <property type="match status" value="1"/>
</dbReference>
<dbReference type="GO" id="GO:0005886">
    <property type="term" value="C:plasma membrane"/>
    <property type="evidence" value="ECO:0007669"/>
    <property type="project" value="UniProtKB-SubCell"/>
</dbReference>
<evidence type="ECO:0000256" key="7">
    <source>
        <dbReference type="SAM" id="Phobius"/>
    </source>
</evidence>
<dbReference type="PANTHER" id="PTHR42718:SF49">
    <property type="entry name" value="EXPORT PROTEIN"/>
    <property type="match status" value="1"/>
</dbReference>
<name>A0A941EW53_9ACTN</name>
<dbReference type="GO" id="GO:0022857">
    <property type="term" value="F:transmembrane transporter activity"/>
    <property type="evidence" value="ECO:0007669"/>
    <property type="project" value="InterPro"/>
</dbReference>
<gene>
    <name evidence="9" type="ORF">KDL01_36950</name>
</gene>
<dbReference type="SUPFAM" id="SSF103473">
    <property type="entry name" value="MFS general substrate transporter"/>
    <property type="match status" value="1"/>
</dbReference>
<evidence type="ECO:0000313" key="9">
    <source>
        <dbReference type="EMBL" id="MBR7838915.1"/>
    </source>
</evidence>
<feature type="transmembrane region" description="Helical" evidence="7">
    <location>
        <begin position="152"/>
        <end position="171"/>
    </location>
</feature>
<dbReference type="InterPro" id="IPR036259">
    <property type="entry name" value="MFS_trans_sf"/>
</dbReference>
<feature type="transmembrane region" description="Helical" evidence="7">
    <location>
        <begin position="419"/>
        <end position="436"/>
    </location>
</feature>
<feature type="transmembrane region" description="Helical" evidence="7">
    <location>
        <begin position="216"/>
        <end position="234"/>
    </location>
</feature>
<keyword evidence="3" id="KW-1003">Cell membrane</keyword>
<dbReference type="InterPro" id="IPR004638">
    <property type="entry name" value="EmrB-like"/>
</dbReference>
<evidence type="ECO:0000256" key="3">
    <source>
        <dbReference type="ARBA" id="ARBA00022475"/>
    </source>
</evidence>
<evidence type="ECO:0000256" key="2">
    <source>
        <dbReference type="ARBA" id="ARBA00022448"/>
    </source>
</evidence>
<keyword evidence="4 7" id="KW-0812">Transmembrane</keyword>
<dbReference type="Proteomes" id="UP000675781">
    <property type="component" value="Unassembled WGS sequence"/>
</dbReference>
<dbReference type="PRINTS" id="PR01036">
    <property type="entry name" value="TCRTETB"/>
</dbReference>
<feature type="transmembrane region" description="Helical" evidence="7">
    <location>
        <begin position="282"/>
        <end position="302"/>
    </location>
</feature>